<dbReference type="InterPro" id="IPR003832">
    <property type="entry name" value="DUF212"/>
</dbReference>
<dbReference type="OrthoDB" id="9792681at2"/>
<dbReference type="RefSeq" id="WP_090290240.1">
    <property type="nucleotide sequence ID" value="NZ_FNCK01000008.1"/>
</dbReference>
<keyword evidence="1" id="KW-1133">Transmembrane helix</keyword>
<dbReference type="EMBL" id="FNCK01000008">
    <property type="protein sequence ID" value="SDG43089.1"/>
    <property type="molecule type" value="Genomic_DNA"/>
</dbReference>
<keyword evidence="1" id="KW-0472">Membrane</keyword>
<dbReference type="STRING" id="120956.SAMN05421791_10881"/>
<accession>A0A1G7U7Q3</accession>
<dbReference type="AlphaFoldDB" id="A0A1G7U7Q3"/>
<proteinExistence type="predicted"/>
<feature type="transmembrane region" description="Helical" evidence="1">
    <location>
        <begin position="6"/>
        <end position="22"/>
    </location>
</feature>
<dbReference type="PANTHER" id="PTHR31446:SF29">
    <property type="entry name" value="ACID PHOSPHATASE_VANADIUM-DEPENDENT HALOPEROXIDASE-RELATED PROTEIN"/>
    <property type="match status" value="1"/>
</dbReference>
<evidence type="ECO:0008006" key="4">
    <source>
        <dbReference type="Google" id="ProtNLM"/>
    </source>
</evidence>
<gene>
    <name evidence="2" type="ORF">SAMN05421791_10881</name>
</gene>
<feature type="transmembrane region" description="Helical" evidence="1">
    <location>
        <begin position="60"/>
        <end position="79"/>
    </location>
</feature>
<organism evidence="2 3">
    <name type="scientific">Facklamia miroungae</name>
    <dbReference type="NCBI Taxonomy" id="120956"/>
    <lineage>
        <taxon>Bacteria</taxon>
        <taxon>Bacillati</taxon>
        <taxon>Bacillota</taxon>
        <taxon>Bacilli</taxon>
        <taxon>Lactobacillales</taxon>
        <taxon>Aerococcaceae</taxon>
        <taxon>Facklamia</taxon>
    </lineage>
</organism>
<evidence type="ECO:0000313" key="3">
    <source>
        <dbReference type="Proteomes" id="UP000199708"/>
    </source>
</evidence>
<dbReference type="PANTHER" id="PTHR31446">
    <property type="entry name" value="ACID PHOSPHATASE/VANADIUM-DEPENDENT HALOPEROXIDASE-RELATED PROTEIN"/>
    <property type="match status" value="1"/>
</dbReference>
<protein>
    <recommendedName>
        <fullName evidence="4">Divergent PAP2 family protein</fullName>
    </recommendedName>
</protein>
<keyword evidence="1" id="KW-0812">Transmembrane</keyword>
<dbReference type="Proteomes" id="UP000199708">
    <property type="component" value="Unassembled WGS sequence"/>
</dbReference>
<keyword evidence="3" id="KW-1185">Reference proteome</keyword>
<evidence type="ECO:0000256" key="1">
    <source>
        <dbReference type="SAM" id="Phobius"/>
    </source>
</evidence>
<dbReference type="Pfam" id="PF02681">
    <property type="entry name" value="DUF212"/>
    <property type="match status" value="1"/>
</dbReference>
<feature type="transmembrane region" description="Helical" evidence="1">
    <location>
        <begin position="148"/>
        <end position="170"/>
    </location>
</feature>
<sequence length="171" mass="18908">MNYPLIAALTAIFFAQIIKYPIAYYSKRTPKIDIITSTGGMPSSHSAAVASLIASLIFEYGFSSAYVAIATVFGVIIMFDSMGVRRQSGEQGIVIDALVKHLSRSKYAHLKIEPTAEKQQNPHIDPEIISNYHDLIVTKYLGHKPTEVFAGIITGGFVAVVMRLVFLQFFY</sequence>
<reference evidence="2 3" key="1">
    <citation type="submission" date="2016-10" db="EMBL/GenBank/DDBJ databases">
        <authorList>
            <person name="de Groot N.N."/>
        </authorList>
    </citation>
    <scope>NUCLEOTIDE SEQUENCE [LARGE SCALE GENOMIC DNA]</scope>
    <source>
        <strain evidence="2 3">ATCC BAA-466</strain>
    </source>
</reference>
<evidence type="ECO:0000313" key="2">
    <source>
        <dbReference type="EMBL" id="SDG43089.1"/>
    </source>
</evidence>
<name>A0A1G7U7Q3_9LACT</name>